<comment type="caution">
    <text evidence="2">The sequence shown here is derived from an EMBL/GenBank/DDBJ whole genome shotgun (WGS) entry which is preliminary data.</text>
</comment>
<feature type="domain" description="Cupin type-2" evidence="1">
    <location>
        <begin position="39"/>
        <end position="92"/>
    </location>
</feature>
<accession>A0A0H2MKF2</accession>
<evidence type="ECO:0000259" key="1">
    <source>
        <dbReference type="Pfam" id="PF07883"/>
    </source>
</evidence>
<dbReference type="PATRIC" id="fig|1489064.4.peg.1532"/>
<dbReference type="InterPro" id="IPR013096">
    <property type="entry name" value="Cupin_2"/>
</dbReference>
<sequence>MSERNVVNLPDALDQVTDHWSPKVLAQVNDQFVKIAKLKGEFVWHKHDDEDELFYIIKGNLLMQYEDKTVVLNEGDMHVVPKGIMHNPVAKEECWIMLVEPVATAHTGDIVTDRTRSLEEQIQA</sequence>
<dbReference type="STRING" id="1489064.WH96_03015"/>
<dbReference type="Proteomes" id="UP000035444">
    <property type="component" value="Unassembled WGS sequence"/>
</dbReference>
<dbReference type="PANTHER" id="PTHR36114">
    <property type="entry name" value="16.7 KDA PROTEIN IN WHIE LOCUS"/>
    <property type="match status" value="1"/>
</dbReference>
<dbReference type="EMBL" id="LAQL01000002">
    <property type="protein sequence ID" value="KLN62676.1"/>
    <property type="molecule type" value="Genomic_DNA"/>
</dbReference>
<keyword evidence="3" id="KW-1185">Reference proteome</keyword>
<dbReference type="PANTHER" id="PTHR36114:SF1">
    <property type="entry name" value="16.7 KDA PROTEIN IN WHIE LOCUS"/>
    <property type="match status" value="1"/>
</dbReference>
<dbReference type="InterPro" id="IPR014710">
    <property type="entry name" value="RmlC-like_jellyroll"/>
</dbReference>
<dbReference type="CDD" id="cd02226">
    <property type="entry name" value="cupin_YdbB-like"/>
    <property type="match status" value="1"/>
</dbReference>
<protein>
    <submittedName>
        <fullName evidence="2">Cupin</fullName>
    </submittedName>
</protein>
<dbReference type="InterPro" id="IPR052044">
    <property type="entry name" value="PKS_Associated_Protein"/>
</dbReference>
<evidence type="ECO:0000313" key="2">
    <source>
        <dbReference type="EMBL" id="KLN62676.1"/>
    </source>
</evidence>
<dbReference type="Pfam" id="PF07883">
    <property type="entry name" value="Cupin_2"/>
    <property type="match status" value="1"/>
</dbReference>
<dbReference type="Gene3D" id="2.60.120.10">
    <property type="entry name" value="Jelly Rolls"/>
    <property type="match status" value="1"/>
</dbReference>
<dbReference type="SUPFAM" id="SSF51182">
    <property type="entry name" value="RmlC-like cupins"/>
    <property type="match status" value="1"/>
</dbReference>
<dbReference type="AlphaFoldDB" id="A0A0H2MKF2"/>
<organism evidence="2 3">
    <name type="scientific">Kiloniella spongiae</name>
    <dbReference type="NCBI Taxonomy" id="1489064"/>
    <lineage>
        <taxon>Bacteria</taxon>
        <taxon>Pseudomonadati</taxon>
        <taxon>Pseudomonadota</taxon>
        <taxon>Alphaproteobacteria</taxon>
        <taxon>Rhodospirillales</taxon>
        <taxon>Kiloniellaceae</taxon>
        <taxon>Kiloniella</taxon>
    </lineage>
</organism>
<reference evidence="2 3" key="1">
    <citation type="submission" date="2015-03" db="EMBL/GenBank/DDBJ databases">
        <title>Genome Sequence of Kiloniella spongiae MEBiC09566, isolated from a marine sponge.</title>
        <authorList>
            <person name="Shao Z."/>
            <person name="Wang L."/>
            <person name="Li X."/>
        </authorList>
    </citation>
    <scope>NUCLEOTIDE SEQUENCE [LARGE SCALE GENOMIC DNA]</scope>
    <source>
        <strain evidence="2 3">MEBiC09566</strain>
    </source>
</reference>
<dbReference type="OrthoDB" id="9794183at2"/>
<proteinExistence type="predicted"/>
<dbReference type="RefSeq" id="WP_047762824.1">
    <property type="nucleotide sequence ID" value="NZ_LAQL01000002.1"/>
</dbReference>
<name>A0A0H2MKF2_9PROT</name>
<dbReference type="InterPro" id="IPR011051">
    <property type="entry name" value="RmlC_Cupin_sf"/>
</dbReference>
<gene>
    <name evidence="2" type="ORF">WH96_03015</name>
</gene>
<evidence type="ECO:0000313" key="3">
    <source>
        <dbReference type="Proteomes" id="UP000035444"/>
    </source>
</evidence>